<dbReference type="GeneID" id="24442437"/>
<dbReference type="RefSeq" id="XP_012651595.1">
    <property type="nucleotide sequence ID" value="XM_012796141.1"/>
</dbReference>
<sequence length="155" mass="19096">MLFNRFTQKITPLKIIISLNSNNKTNKWNQMFKKQIIYQRIHQSHIKRLKKQLKIIIYYSRKYFKCFYSKKYLKFSYFQEIFKKYFNNLRILILFQSNKKILNKIIFSFSFVNLIKINPKTLQKKTLLTKLNAQLMEKQIQSIKFTKFKRVDRSS</sequence>
<dbReference type="InParanoid" id="W7XE16"/>
<dbReference type="EMBL" id="GG662807">
    <property type="protein sequence ID" value="EWS75872.1"/>
    <property type="molecule type" value="Genomic_DNA"/>
</dbReference>
<dbReference type="Proteomes" id="UP000009168">
    <property type="component" value="Unassembled WGS sequence"/>
</dbReference>
<proteinExistence type="predicted"/>
<accession>W7XE16</accession>
<protein>
    <submittedName>
        <fullName evidence="1">Uncharacterized protein</fullName>
    </submittedName>
</protein>
<organism evidence="1 2">
    <name type="scientific">Tetrahymena thermophila (strain SB210)</name>
    <dbReference type="NCBI Taxonomy" id="312017"/>
    <lineage>
        <taxon>Eukaryota</taxon>
        <taxon>Sar</taxon>
        <taxon>Alveolata</taxon>
        <taxon>Ciliophora</taxon>
        <taxon>Intramacronucleata</taxon>
        <taxon>Oligohymenophorea</taxon>
        <taxon>Hymenostomatida</taxon>
        <taxon>Tetrahymenina</taxon>
        <taxon>Tetrahymenidae</taxon>
        <taxon>Tetrahymena</taxon>
    </lineage>
</organism>
<evidence type="ECO:0000313" key="2">
    <source>
        <dbReference type="Proteomes" id="UP000009168"/>
    </source>
</evidence>
<dbReference type="AlphaFoldDB" id="W7XE16"/>
<gene>
    <name evidence="1" type="ORF">TTHERM_001539702</name>
</gene>
<dbReference type="KEGG" id="tet:TTHERM_001539702"/>
<reference evidence="2" key="1">
    <citation type="journal article" date="2006" name="PLoS Biol.">
        <title>Macronuclear genome sequence of the ciliate Tetrahymena thermophila, a model eukaryote.</title>
        <authorList>
            <person name="Eisen J.A."/>
            <person name="Coyne R.S."/>
            <person name="Wu M."/>
            <person name="Wu D."/>
            <person name="Thiagarajan M."/>
            <person name="Wortman J.R."/>
            <person name="Badger J.H."/>
            <person name="Ren Q."/>
            <person name="Amedeo P."/>
            <person name="Jones K.M."/>
            <person name="Tallon L.J."/>
            <person name="Delcher A.L."/>
            <person name="Salzberg S.L."/>
            <person name="Silva J.C."/>
            <person name="Haas B.J."/>
            <person name="Majoros W.H."/>
            <person name="Farzad M."/>
            <person name="Carlton J.M."/>
            <person name="Smith R.K. Jr."/>
            <person name="Garg J."/>
            <person name="Pearlman R.E."/>
            <person name="Karrer K.M."/>
            <person name="Sun L."/>
            <person name="Manning G."/>
            <person name="Elde N.C."/>
            <person name="Turkewitz A.P."/>
            <person name="Asai D.J."/>
            <person name="Wilkes D.E."/>
            <person name="Wang Y."/>
            <person name="Cai H."/>
            <person name="Collins K."/>
            <person name="Stewart B.A."/>
            <person name="Lee S.R."/>
            <person name="Wilamowska K."/>
            <person name="Weinberg Z."/>
            <person name="Ruzzo W.L."/>
            <person name="Wloga D."/>
            <person name="Gaertig J."/>
            <person name="Frankel J."/>
            <person name="Tsao C.-C."/>
            <person name="Gorovsky M.A."/>
            <person name="Keeling P.J."/>
            <person name="Waller R.F."/>
            <person name="Patron N.J."/>
            <person name="Cherry J.M."/>
            <person name="Stover N.A."/>
            <person name="Krieger C.J."/>
            <person name="del Toro C."/>
            <person name="Ryder H.F."/>
            <person name="Williamson S.C."/>
            <person name="Barbeau R.A."/>
            <person name="Hamilton E.P."/>
            <person name="Orias E."/>
        </authorList>
    </citation>
    <scope>NUCLEOTIDE SEQUENCE [LARGE SCALE GENOMIC DNA]</scope>
    <source>
        <strain evidence="2">SB210</strain>
    </source>
</reference>
<keyword evidence="2" id="KW-1185">Reference proteome</keyword>
<name>W7XE16_TETTS</name>
<evidence type="ECO:0000313" key="1">
    <source>
        <dbReference type="EMBL" id="EWS75872.1"/>
    </source>
</evidence>